<dbReference type="EMBL" id="JAFBEC010000014">
    <property type="protein sequence ID" value="MBM7634591.1"/>
    <property type="molecule type" value="Genomic_DNA"/>
</dbReference>
<accession>A0ABS2PHM3</accession>
<evidence type="ECO:0000313" key="3">
    <source>
        <dbReference type="Proteomes" id="UP000741863"/>
    </source>
</evidence>
<keyword evidence="1" id="KW-0472">Membrane</keyword>
<feature type="transmembrane region" description="Helical" evidence="1">
    <location>
        <begin position="34"/>
        <end position="54"/>
    </location>
</feature>
<keyword evidence="1" id="KW-0812">Transmembrane</keyword>
<gene>
    <name evidence="2" type="ORF">JOD17_003713</name>
</gene>
<comment type="caution">
    <text evidence="2">The sequence shown here is derived from an EMBL/GenBank/DDBJ whole genome shotgun (WGS) entry which is preliminary data.</text>
</comment>
<keyword evidence="1" id="KW-1133">Transmembrane helix</keyword>
<feature type="transmembrane region" description="Helical" evidence="1">
    <location>
        <begin position="7"/>
        <end position="28"/>
    </location>
</feature>
<dbReference type="Proteomes" id="UP000741863">
    <property type="component" value="Unassembled WGS sequence"/>
</dbReference>
<reference evidence="2 3" key="1">
    <citation type="submission" date="2021-01" db="EMBL/GenBank/DDBJ databases">
        <title>Genomic Encyclopedia of Type Strains, Phase IV (KMG-IV): sequencing the most valuable type-strain genomes for metagenomic binning, comparative biology and taxonomic classification.</title>
        <authorList>
            <person name="Goeker M."/>
        </authorList>
    </citation>
    <scope>NUCLEOTIDE SEQUENCE [LARGE SCALE GENOMIC DNA]</scope>
    <source>
        <strain evidence="2 3">DSM 25540</strain>
    </source>
</reference>
<sequence>MKKRYAAPIFILLSLYIGFNGAFLFDYILAMNVYYFWVPFVAFTLSFFLGRFIAHLTIGRFIKVFGALFLSLFLPFLYIAIPIDLLLISL</sequence>
<name>A0ABS2PHM3_9BACL</name>
<dbReference type="RefSeq" id="WP_204699409.1">
    <property type="nucleotide sequence ID" value="NZ_JAFBEC010000014.1"/>
</dbReference>
<evidence type="ECO:0000256" key="1">
    <source>
        <dbReference type="SAM" id="Phobius"/>
    </source>
</evidence>
<evidence type="ECO:0000313" key="2">
    <source>
        <dbReference type="EMBL" id="MBM7634591.1"/>
    </source>
</evidence>
<organism evidence="2 3">
    <name type="scientific">Geomicrobium sediminis</name>
    <dbReference type="NCBI Taxonomy" id="1347788"/>
    <lineage>
        <taxon>Bacteria</taxon>
        <taxon>Bacillati</taxon>
        <taxon>Bacillota</taxon>
        <taxon>Bacilli</taxon>
        <taxon>Bacillales</taxon>
        <taxon>Geomicrobium</taxon>
    </lineage>
</organism>
<protein>
    <recommendedName>
        <fullName evidence="4">Apolipoprotein N-acyltransferase</fullName>
    </recommendedName>
</protein>
<evidence type="ECO:0008006" key="4">
    <source>
        <dbReference type="Google" id="ProtNLM"/>
    </source>
</evidence>
<proteinExistence type="predicted"/>
<feature type="transmembrane region" description="Helical" evidence="1">
    <location>
        <begin position="61"/>
        <end position="81"/>
    </location>
</feature>
<keyword evidence="3" id="KW-1185">Reference proteome</keyword>